<dbReference type="SUPFAM" id="SSF48452">
    <property type="entry name" value="TPR-like"/>
    <property type="match status" value="1"/>
</dbReference>
<comment type="caution">
    <text evidence="3">The sequence shown here is derived from an EMBL/GenBank/DDBJ whole genome shotgun (WGS) entry which is preliminary data.</text>
</comment>
<proteinExistence type="predicted"/>
<sequence>MIILTIFLMLCLAVPAGSQMAFEDQLDELKVEKISDSIIIVKTVAGYPNQLAINSDQGIIVLGTHWNPKTASEFRHVIEEEFGSEKFRYIIDITSRIISNGGTDAYPGVENLAHESCREIMLARASRLQEDIDQEIEVFRWKENHSRTILEETPDSPDADQGQYNWMMFCKRLADDLESDGYKQKLPDITFKDRKSIDLGHGTLELIDFGKGTDSNSLMIWLPQDGFLMAPAFGPHHMSPILRDFSDDKTVEKWLAVLDELLDGEHEIKQVYCGLQGDLTVDQLAKRRDYIRALWNGVVKATEEGLDYTTATERLAVENLVPDIKTWPIWENHKEGWVYEDHGEHLYSYWMLLHESAAQVIEQTLDDAGIKKALSKFEEILKDKSHSYFVSEQWFNSLGYRLLNEDRIAEAIAVFQMNVKAYPGSANVYDSLAEAYMTNGQNELAINNYKKSLELNPANANAVEMLEKLEKL</sequence>
<dbReference type="InterPro" id="IPR036866">
    <property type="entry name" value="RibonucZ/Hydroxyglut_hydro"/>
</dbReference>
<reference evidence="3" key="1">
    <citation type="submission" date="2021-05" db="EMBL/GenBank/DDBJ databases">
        <title>Energy efficiency and biological interactions define the core microbiome of deep oligotrophic groundwater.</title>
        <authorList>
            <person name="Mehrshad M."/>
            <person name="Lopez-Fernandez M."/>
            <person name="Bell E."/>
            <person name="Bernier-Latmani R."/>
            <person name="Bertilsson S."/>
            <person name="Dopson M."/>
        </authorList>
    </citation>
    <scope>NUCLEOTIDE SEQUENCE</scope>
    <source>
        <strain evidence="3">Modern_marine.mb.64</strain>
    </source>
</reference>
<dbReference type="SMART" id="SM00028">
    <property type="entry name" value="TPR"/>
    <property type="match status" value="1"/>
</dbReference>
<dbReference type="PROSITE" id="PS50005">
    <property type="entry name" value="TPR"/>
    <property type="match status" value="1"/>
</dbReference>
<feature type="chain" id="PRO_5037359678" description="Tetratricopeptide repeat protein" evidence="2">
    <location>
        <begin position="22"/>
        <end position="472"/>
    </location>
</feature>
<evidence type="ECO:0000256" key="2">
    <source>
        <dbReference type="SAM" id="SignalP"/>
    </source>
</evidence>
<dbReference type="Gene3D" id="3.60.15.10">
    <property type="entry name" value="Ribonuclease Z/Hydroxyacylglutathione hydrolase-like"/>
    <property type="match status" value="1"/>
</dbReference>
<dbReference type="Proteomes" id="UP000777784">
    <property type="component" value="Unassembled WGS sequence"/>
</dbReference>
<organism evidence="3 4">
    <name type="scientific">Eiseniibacteriota bacterium</name>
    <dbReference type="NCBI Taxonomy" id="2212470"/>
    <lineage>
        <taxon>Bacteria</taxon>
        <taxon>Candidatus Eiseniibacteriota</taxon>
    </lineage>
</organism>
<dbReference type="EMBL" id="JAHJDP010000077">
    <property type="protein sequence ID" value="MBU2691911.1"/>
    <property type="molecule type" value="Genomic_DNA"/>
</dbReference>
<accession>A0A948RWR6</accession>
<gene>
    <name evidence="3" type="ORF">KJ970_13405</name>
</gene>
<evidence type="ECO:0000256" key="1">
    <source>
        <dbReference type="PROSITE-ProRule" id="PRU00339"/>
    </source>
</evidence>
<dbReference type="Gene3D" id="1.25.40.10">
    <property type="entry name" value="Tetratricopeptide repeat domain"/>
    <property type="match status" value="1"/>
</dbReference>
<evidence type="ECO:0000313" key="4">
    <source>
        <dbReference type="Proteomes" id="UP000777784"/>
    </source>
</evidence>
<dbReference type="AlphaFoldDB" id="A0A948RWR6"/>
<evidence type="ECO:0008006" key="5">
    <source>
        <dbReference type="Google" id="ProtNLM"/>
    </source>
</evidence>
<dbReference type="PROSITE" id="PS50293">
    <property type="entry name" value="TPR_REGION"/>
    <property type="match status" value="1"/>
</dbReference>
<keyword evidence="1" id="KW-0802">TPR repeat</keyword>
<dbReference type="SUPFAM" id="SSF56281">
    <property type="entry name" value="Metallo-hydrolase/oxidoreductase"/>
    <property type="match status" value="1"/>
</dbReference>
<evidence type="ECO:0000313" key="3">
    <source>
        <dbReference type="EMBL" id="MBU2691911.1"/>
    </source>
</evidence>
<dbReference type="InterPro" id="IPR011990">
    <property type="entry name" value="TPR-like_helical_dom_sf"/>
</dbReference>
<dbReference type="InterPro" id="IPR019734">
    <property type="entry name" value="TPR_rpt"/>
</dbReference>
<name>A0A948RWR6_UNCEI</name>
<keyword evidence="2" id="KW-0732">Signal</keyword>
<feature type="repeat" description="TPR" evidence="1">
    <location>
        <begin position="426"/>
        <end position="459"/>
    </location>
</feature>
<protein>
    <recommendedName>
        <fullName evidence="5">Tetratricopeptide repeat protein</fullName>
    </recommendedName>
</protein>
<feature type="signal peptide" evidence="2">
    <location>
        <begin position="1"/>
        <end position="21"/>
    </location>
</feature>